<organism evidence="1 2">
    <name type="scientific">Streptomyces prunicolor</name>
    <dbReference type="NCBI Taxonomy" id="67348"/>
    <lineage>
        <taxon>Bacteria</taxon>
        <taxon>Bacillati</taxon>
        <taxon>Actinomycetota</taxon>
        <taxon>Actinomycetes</taxon>
        <taxon>Kitasatosporales</taxon>
        <taxon>Streptomycetaceae</taxon>
        <taxon>Streptomyces</taxon>
    </lineage>
</organism>
<proteinExistence type="predicted"/>
<dbReference type="SUPFAM" id="SSF47240">
    <property type="entry name" value="Ferritin-like"/>
    <property type="match status" value="1"/>
</dbReference>
<protein>
    <submittedName>
        <fullName evidence="1">Ferritin-like domain-containing protein</fullName>
    </submittedName>
</protein>
<dbReference type="Proteomes" id="UP001187346">
    <property type="component" value="Unassembled WGS sequence"/>
</dbReference>
<evidence type="ECO:0000313" key="2">
    <source>
        <dbReference type="Proteomes" id="UP001187346"/>
    </source>
</evidence>
<sequence>ADSLGEVVVSGVELSENELWVASFYRNSEMSGAMFFGRVARTIRGPLQKDVTHHFADESAHAFYWTDCIDKLDQRAIPMRDAYQDRYMDAVGVPASLMEVMAITLVFEKRTIGHYNQHLRQENVPAPVRATIEKIMLDERWHVRYVRDALQAMEERYGVQEIEDTLARYTAADIEIYGKVMAEFQERFAAQ</sequence>
<accession>A0ABU4FU62</accession>
<gene>
    <name evidence="1" type="ORF">R5A26_50510</name>
</gene>
<dbReference type="InterPro" id="IPR009078">
    <property type="entry name" value="Ferritin-like_SF"/>
</dbReference>
<keyword evidence="2" id="KW-1185">Reference proteome</keyword>
<dbReference type="Gene3D" id="1.20.1260.10">
    <property type="match status" value="1"/>
</dbReference>
<dbReference type="InterPro" id="IPR012347">
    <property type="entry name" value="Ferritin-like"/>
</dbReference>
<feature type="non-terminal residue" evidence="1">
    <location>
        <position position="1"/>
    </location>
</feature>
<name>A0ABU4FU62_9ACTN</name>
<dbReference type="CDD" id="cd00657">
    <property type="entry name" value="Ferritin_like"/>
    <property type="match status" value="1"/>
</dbReference>
<dbReference type="EMBL" id="JAWMAJ010000479">
    <property type="protein sequence ID" value="MDV7224178.1"/>
    <property type="molecule type" value="Genomic_DNA"/>
</dbReference>
<evidence type="ECO:0000313" key="1">
    <source>
        <dbReference type="EMBL" id="MDV7224178.1"/>
    </source>
</evidence>
<dbReference type="RefSeq" id="WP_019065516.1">
    <property type="nucleotide sequence ID" value="NZ_JAWMAJ010000479.1"/>
</dbReference>
<reference evidence="1 2" key="1">
    <citation type="submission" date="2023-10" db="EMBL/GenBank/DDBJ databases">
        <title>Characterization of rhizosphere-enriched actinobacteria from wheat plants lab-grown on chernevaya soil.</title>
        <authorList>
            <person name="Tikhonova E.N."/>
            <person name="Konopkin A."/>
            <person name="Kravchenko I.K."/>
        </authorList>
    </citation>
    <scope>NUCLEOTIDE SEQUENCE [LARGE SCALE GENOMIC DNA]</scope>
    <source>
        <strain evidence="1 2">RR29</strain>
    </source>
</reference>
<comment type="caution">
    <text evidence="1">The sequence shown here is derived from an EMBL/GenBank/DDBJ whole genome shotgun (WGS) entry which is preliminary data.</text>
</comment>